<dbReference type="Gene3D" id="3.40.50.12240">
    <property type="match status" value="1"/>
</dbReference>
<dbReference type="PANTHER" id="PTHR48082">
    <property type="entry name" value="ATP SYNTHASE SUBUNIT ALPHA, MITOCHONDRIAL"/>
    <property type="match status" value="1"/>
</dbReference>
<keyword evidence="5" id="KW-0375">Hydrogen ion transport</keyword>
<evidence type="ECO:0000256" key="8">
    <source>
        <dbReference type="ARBA" id="ARBA00023136"/>
    </source>
</evidence>
<dbReference type="OrthoDB" id="9805536at2759"/>
<comment type="subcellular location">
    <subcellularLocation>
        <location evidence="1">Membrane</location>
    </subcellularLocation>
</comment>
<evidence type="ECO:0000256" key="10">
    <source>
        <dbReference type="ARBA" id="ARBA00023310"/>
    </source>
</evidence>
<sequence length="579" mass="63501">MNGLKFPARTAAAALVRRSISRSSFRSTPFFRALSSYGYADVQVGDVTSVKRSTVHKKSAVEVQLEEAITRDDDELAPTGLLLALTQGVGTVSGLRDASLNSTVHVFDEDRQVVGQGVVLHLQKKRAVVAFFGDASRMSLGMEVELIDNDLTIPVGGDLLGRVVDPLGQAMDSAPPLAPSTPRLPCMRSTIPSMMDRGMLKEPWTTGIQVIDCLHPLAYGHRFGILGPRASGKTRLTLDILAQQVLKHKHDNNAAAMPRFVYVAVGKAPTRVSQILQLLKQLDILPYTTVVAADDRQPLIMQYLAPFAGCRIAESWLQDGVTKNAIVVYDDLSAHTMVVEQLIHMVKLPKAARLSFSGHANLMERSTQFSKKRGGTSLTSLVLADTPGKEDVASVFQEGLISIVDDHVLLDSNLTMRRVYPAIDCLAPGTSVRGPPFQRAALWKCMQHIRATIIEGHTIQENVTLAKGFGFDTEPEDQEVLDSRVLVQEFFVQRPFQQLDEDAVLLGAFLLAHHHVLTRLPQKVSVWDAVDHVQSTLPDDLKARLAAQPRNEGWSDDLIEDLYGFVLSAVRTKFGKAAN</sequence>
<evidence type="ECO:0000259" key="11">
    <source>
        <dbReference type="Pfam" id="PF00006"/>
    </source>
</evidence>
<dbReference type="InterPro" id="IPR000194">
    <property type="entry name" value="ATPase_F1/V1/A1_a/bsu_nucl-bd"/>
</dbReference>
<evidence type="ECO:0000313" key="12">
    <source>
        <dbReference type="EMBL" id="ETV78582.1"/>
    </source>
</evidence>
<dbReference type="GeneID" id="20810078"/>
<dbReference type="InterPro" id="IPR005294">
    <property type="entry name" value="ATP_synth_F1_asu"/>
</dbReference>
<dbReference type="FunFam" id="3.40.50.300:FF:002432">
    <property type="entry name" value="ATP synthase subunit alpha, mitochondrial"/>
    <property type="match status" value="1"/>
</dbReference>
<name>W4GFY0_APHAT</name>
<keyword evidence="9" id="KW-0139">CF(1)</keyword>
<evidence type="ECO:0000256" key="7">
    <source>
        <dbReference type="ARBA" id="ARBA00023065"/>
    </source>
</evidence>
<keyword evidence="8" id="KW-0472">Membrane</keyword>
<keyword evidence="6" id="KW-0067">ATP-binding</keyword>
<feature type="domain" description="ATPase F1/V1/A1 complex alpha/beta subunit nucleotide-binding" evidence="11">
    <location>
        <begin position="207"/>
        <end position="426"/>
    </location>
</feature>
<gene>
    <name evidence="12" type="ORF">H257_08082</name>
</gene>
<dbReference type="GO" id="GO:0045259">
    <property type="term" value="C:proton-transporting ATP synthase complex"/>
    <property type="evidence" value="ECO:0007669"/>
    <property type="project" value="UniProtKB-KW"/>
</dbReference>
<evidence type="ECO:0000256" key="2">
    <source>
        <dbReference type="ARBA" id="ARBA00008936"/>
    </source>
</evidence>
<dbReference type="GO" id="GO:0005524">
    <property type="term" value="F:ATP binding"/>
    <property type="evidence" value="ECO:0007669"/>
    <property type="project" value="UniProtKB-KW"/>
</dbReference>
<accession>W4GFY0</accession>
<keyword evidence="10" id="KW-0066">ATP synthesis</keyword>
<dbReference type="Pfam" id="PF00006">
    <property type="entry name" value="ATP-synt_ab"/>
    <property type="match status" value="1"/>
</dbReference>
<dbReference type="STRING" id="112090.W4GFY0"/>
<reference evidence="12" key="1">
    <citation type="submission" date="2013-12" db="EMBL/GenBank/DDBJ databases">
        <title>The Genome Sequence of Aphanomyces astaci APO3.</title>
        <authorList>
            <consortium name="The Broad Institute Genomics Platform"/>
            <person name="Russ C."/>
            <person name="Tyler B."/>
            <person name="van West P."/>
            <person name="Dieguez-Uribeondo J."/>
            <person name="Young S.K."/>
            <person name="Zeng Q."/>
            <person name="Gargeya S."/>
            <person name="Fitzgerald M."/>
            <person name="Abouelleil A."/>
            <person name="Alvarado L."/>
            <person name="Chapman S.B."/>
            <person name="Gainer-Dewar J."/>
            <person name="Goldberg J."/>
            <person name="Griggs A."/>
            <person name="Gujja S."/>
            <person name="Hansen M."/>
            <person name="Howarth C."/>
            <person name="Imamovic A."/>
            <person name="Ireland A."/>
            <person name="Larimer J."/>
            <person name="McCowan C."/>
            <person name="Murphy C."/>
            <person name="Pearson M."/>
            <person name="Poon T.W."/>
            <person name="Priest M."/>
            <person name="Roberts A."/>
            <person name="Saif S."/>
            <person name="Shea T."/>
            <person name="Sykes S."/>
            <person name="Wortman J."/>
            <person name="Nusbaum C."/>
            <person name="Birren B."/>
        </authorList>
    </citation>
    <scope>NUCLEOTIDE SEQUENCE [LARGE SCALE GENOMIC DNA]</scope>
    <source>
        <strain evidence="12">APO3</strain>
    </source>
</reference>
<evidence type="ECO:0000256" key="5">
    <source>
        <dbReference type="ARBA" id="ARBA00022781"/>
    </source>
</evidence>
<evidence type="ECO:0000256" key="4">
    <source>
        <dbReference type="ARBA" id="ARBA00022741"/>
    </source>
</evidence>
<evidence type="ECO:0000256" key="9">
    <source>
        <dbReference type="ARBA" id="ARBA00023196"/>
    </source>
</evidence>
<dbReference type="SUPFAM" id="SSF52540">
    <property type="entry name" value="P-loop containing nucleoside triphosphate hydrolases"/>
    <property type="match status" value="1"/>
</dbReference>
<evidence type="ECO:0000256" key="1">
    <source>
        <dbReference type="ARBA" id="ARBA00004370"/>
    </source>
</evidence>
<dbReference type="EMBL" id="KI913130">
    <property type="protein sequence ID" value="ETV78582.1"/>
    <property type="molecule type" value="Genomic_DNA"/>
</dbReference>
<dbReference type="AlphaFoldDB" id="W4GFY0"/>
<proteinExistence type="inferred from homology"/>
<keyword evidence="7" id="KW-0406">Ion transport</keyword>
<dbReference type="RefSeq" id="XP_009832165.1">
    <property type="nucleotide sequence ID" value="XM_009833863.1"/>
</dbReference>
<dbReference type="GO" id="GO:0046933">
    <property type="term" value="F:proton-transporting ATP synthase activity, rotational mechanism"/>
    <property type="evidence" value="ECO:0007669"/>
    <property type="project" value="InterPro"/>
</dbReference>
<keyword evidence="3" id="KW-0813">Transport</keyword>
<protein>
    <recommendedName>
        <fullName evidence="11">ATPase F1/V1/A1 complex alpha/beta subunit nucleotide-binding domain-containing protein</fullName>
    </recommendedName>
</protein>
<dbReference type="VEuPathDB" id="FungiDB:H257_08082"/>
<comment type="similarity">
    <text evidence="2">Belongs to the ATPase alpha/beta chains family.</text>
</comment>
<dbReference type="InterPro" id="IPR027417">
    <property type="entry name" value="P-loop_NTPase"/>
</dbReference>
<dbReference type="PANTHER" id="PTHR48082:SF2">
    <property type="entry name" value="ATP SYNTHASE SUBUNIT ALPHA, MITOCHONDRIAL"/>
    <property type="match status" value="1"/>
</dbReference>
<evidence type="ECO:0000256" key="3">
    <source>
        <dbReference type="ARBA" id="ARBA00022448"/>
    </source>
</evidence>
<keyword evidence="4" id="KW-0547">Nucleotide-binding</keyword>
<dbReference type="GO" id="GO:0043531">
    <property type="term" value="F:ADP binding"/>
    <property type="evidence" value="ECO:0007669"/>
    <property type="project" value="TreeGrafter"/>
</dbReference>
<organism evidence="12">
    <name type="scientific">Aphanomyces astaci</name>
    <name type="common">Crayfish plague agent</name>
    <dbReference type="NCBI Taxonomy" id="112090"/>
    <lineage>
        <taxon>Eukaryota</taxon>
        <taxon>Sar</taxon>
        <taxon>Stramenopiles</taxon>
        <taxon>Oomycota</taxon>
        <taxon>Saprolegniomycetes</taxon>
        <taxon>Saprolegniales</taxon>
        <taxon>Verrucalvaceae</taxon>
        <taxon>Aphanomyces</taxon>
    </lineage>
</organism>
<evidence type="ECO:0000256" key="6">
    <source>
        <dbReference type="ARBA" id="ARBA00022840"/>
    </source>
</evidence>